<name>A0A0W8IB33_9MICO</name>
<dbReference type="EMBL" id="LQBL01000008">
    <property type="protein sequence ID" value="KUG57161.1"/>
    <property type="molecule type" value="Genomic_DNA"/>
</dbReference>
<dbReference type="OrthoDB" id="286020at2"/>
<gene>
    <name evidence="1" type="ORF">AVL62_15355</name>
</gene>
<dbReference type="SUPFAM" id="SSF160424">
    <property type="entry name" value="BH3703-like"/>
    <property type="match status" value="1"/>
</dbReference>
<dbReference type="Gene3D" id="3.30.500.20">
    <property type="entry name" value="BH3703-like domains"/>
    <property type="match status" value="1"/>
</dbReference>
<evidence type="ECO:0000313" key="2">
    <source>
        <dbReference type="Proteomes" id="UP000054837"/>
    </source>
</evidence>
<dbReference type="RefSeq" id="WP_058890447.1">
    <property type="nucleotide sequence ID" value="NZ_LQBL01000008.1"/>
</dbReference>
<comment type="caution">
    <text evidence="1">The sequence shown here is derived from an EMBL/GenBank/DDBJ whole genome shotgun (WGS) entry which is preliminary data.</text>
</comment>
<organism evidence="1 2">
    <name type="scientific">Serinicoccus chungangensis</name>
    <dbReference type="NCBI Taxonomy" id="767452"/>
    <lineage>
        <taxon>Bacteria</taxon>
        <taxon>Bacillati</taxon>
        <taxon>Actinomycetota</taxon>
        <taxon>Actinomycetes</taxon>
        <taxon>Micrococcales</taxon>
        <taxon>Ornithinimicrobiaceae</taxon>
        <taxon>Serinicoccus</taxon>
    </lineage>
</organism>
<proteinExistence type="predicted"/>
<keyword evidence="2" id="KW-1185">Reference proteome</keyword>
<protein>
    <recommendedName>
        <fullName evidence="3">DUF600 family protein</fullName>
    </recommendedName>
</protein>
<dbReference type="Proteomes" id="UP000054837">
    <property type="component" value="Unassembled WGS sequence"/>
</dbReference>
<reference evidence="1 2" key="1">
    <citation type="submission" date="2015-12" db="EMBL/GenBank/DDBJ databases">
        <title>Serinicoccus chungangenesis strain CD08_5 genome sequencing and assembly.</title>
        <authorList>
            <person name="Chander A.M."/>
            <person name="Kaur G."/>
            <person name="Nair G.R."/>
            <person name="Dhawan D.K."/>
            <person name="Kochhar R.K."/>
            <person name="Mayilraj S."/>
            <person name="Bhadada S.K."/>
        </authorList>
    </citation>
    <scope>NUCLEOTIDE SEQUENCE [LARGE SCALE GENOMIC DNA]</scope>
    <source>
        <strain evidence="1 2">CD08_5</strain>
    </source>
</reference>
<accession>A0A0W8IB33</accession>
<dbReference type="STRING" id="767452.AVL62_15355"/>
<dbReference type="InterPro" id="IPR036170">
    <property type="entry name" value="YezG-like_sf"/>
</dbReference>
<dbReference type="AlphaFoldDB" id="A0A0W8IB33"/>
<sequence>MEPSEQQQAVRAVAQRFVEIAPAGWARLVGNWEATRVDGRVNLNYVTLGVVDLQDRWGAGQFDFDERLYDLVVELHEAMAADGDRWTVLDLEVDADGAFRTSFGYGQPKRSLGIEDEESMGRFQDYLATWVAEHGERPQR</sequence>
<evidence type="ECO:0008006" key="3">
    <source>
        <dbReference type="Google" id="ProtNLM"/>
    </source>
</evidence>
<evidence type="ECO:0000313" key="1">
    <source>
        <dbReference type="EMBL" id="KUG57161.1"/>
    </source>
</evidence>